<dbReference type="Pfam" id="PF13392">
    <property type="entry name" value="HNH_3"/>
    <property type="match status" value="1"/>
</dbReference>
<dbReference type="RefSeq" id="WP_105041252.1">
    <property type="nucleotide sequence ID" value="NZ_PPSL01000009.1"/>
</dbReference>
<gene>
    <name evidence="3" type="ORF">CJD36_021370</name>
</gene>
<dbReference type="Gene3D" id="3.90.75.20">
    <property type="match status" value="1"/>
</dbReference>
<comment type="caution">
    <text evidence="3">The sequence shown here is derived from an EMBL/GenBank/DDBJ whole genome shotgun (WGS) entry which is preliminary data.</text>
</comment>
<keyword evidence="4" id="KW-1185">Reference proteome</keyword>
<dbReference type="Proteomes" id="UP000239872">
    <property type="component" value="Unassembled WGS sequence"/>
</dbReference>
<accession>A0A2S7SPZ7</accession>
<dbReference type="Pfam" id="PF07463">
    <property type="entry name" value="NUMOD4"/>
    <property type="match status" value="1"/>
</dbReference>
<evidence type="ECO:0000259" key="2">
    <source>
        <dbReference type="Pfam" id="PF13392"/>
    </source>
</evidence>
<evidence type="ECO:0000313" key="4">
    <source>
        <dbReference type="Proteomes" id="UP000239872"/>
    </source>
</evidence>
<dbReference type="SUPFAM" id="SSF54060">
    <property type="entry name" value="His-Me finger endonucleases"/>
    <property type="match status" value="1"/>
</dbReference>
<dbReference type="InterPro" id="IPR003615">
    <property type="entry name" value="HNH_nuc"/>
</dbReference>
<evidence type="ECO:0000313" key="3">
    <source>
        <dbReference type="EMBL" id="PQJ08962.1"/>
    </source>
</evidence>
<feature type="domain" description="HNH nuclease" evidence="2">
    <location>
        <begin position="70"/>
        <end position="112"/>
    </location>
</feature>
<dbReference type="AlphaFoldDB" id="A0A2S7SPZ7"/>
<dbReference type="InterPro" id="IPR010902">
    <property type="entry name" value="NUMOD4"/>
</dbReference>
<dbReference type="EMBL" id="PPSL01000009">
    <property type="protein sequence ID" value="PQJ08962.1"/>
    <property type="molecule type" value="Genomic_DNA"/>
</dbReference>
<feature type="domain" description="NUMOD4" evidence="1">
    <location>
        <begin position="5"/>
        <end position="61"/>
    </location>
</feature>
<dbReference type="InterPro" id="IPR044925">
    <property type="entry name" value="His-Me_finger_sf"/>
</dbReference>
<sequence>MQFTRWEPIAEFNGFYKISDDGSVDSVERIITLPNQKKRLLKAKALKVRRNNYGYSEVRLSKDGKTYTRFIHRLVAEAFLPNPDNLPEVNHISGDKSDNTSANLEWTTHALNVQHSYDTGLNTNQKGNHTFAVGVIDNQLGKRFSNIKEWCSARGINYSTGRNILSGHNKSKKIDRTLIIKLNNKHYERINDF</sequence>
<dbReference type="GO" id="GO:0016788">
    <property type="term" value="F:hydrolase activity, acting on ester bonds"/>
    <property type="evidence" value="ECO:0007669"/>
    <property type="project" value="InterPro"/>
</dbReference>
<dbReference type="OrthoDB" id="6631788at2"/>
<evidence type="ECO:0000259" key="1">
    <source>
        <dbReference type="Pfam" id="PF07463"/>
    </source>
</evidence>
<reference evidence="3 4" key="1">
    <citation type="submission" date="2018-01" db="EMBL/GenBank/DDBJ databases">
        <title>A novel member of the phylum Bacteroidetes isolated from glacier ice.</title>
        <authorList>
            <person name="Liu Q."/>
            <person name="Xin Y.-H."/>
        </authorList>
    </citation>
    <scope>NUCLEOTIDE SEQUENCE [LARGE SCALE GENOMIC DNA]</scope>
    <source>
        <strain evidence="3 4">RB1R16</strain>
    </source>
</reference>
<evidence type="ECO:0008006" key="5">
    <source>
        <dbReference type="Google" id="ProtNLM"/>
    </source>
</evidence>
<organism evidence="3 4">
    <name type="scientific">Flavipsychrobacter stenotrophus</name>
    <dbReference type="NCBI Taxonomy" id="2077091"/>
    <lineage>
        <taxon>Bacteria</taxon>
        <taxon>Pseudomonadati</taxon>
        <taxon>Bacteroidota</taxon>
        <taxon>Chitinophagia</taxon>
        <taxon>Chitinophagales</taxon>
        <taxon>Chitinophagaceae</taxon>
        <taxon>Flavipsychrobacter</taxon>
    </lineage>
</organism>
<proteinExistence type="predicted"/>
<protein>
    <recommendedName>
        <fullName evidence="5">HNH nuclease domain-containing protein</fullName>
    </recommendedName>
</protein>
<name>A0A2S7SPZ7_9BACT</name>